<dbReference type="InterPro" id="IPR051419">
    <property type="entry name" value="Lys/N-term_MeTrsfase_sf"/>
</dbReference>
<evidence type="ECO:0000313" key="6">
    <source>
        <dbReference type="Proteomes" id="UP000751190"/>
    </source>
</evidence>
<dbReference type="InterPro" id="IPR013216">
    <property type="entry name" value="Methyltransf_11"/>
</dbReference>
<evidence type="ECO:0000256" key="1">
    <source>
        <dbReference type="ARBA" id="ARBA00008361"/>
    </source>
</evidence>
<comment type="similarity">
    <text evidence="1">Belongs to the methyltransferase superfamily.</text>
</comment>
<dbReference type="EMBL" id="JAGTXO010000013">
    <property type="protein sequence ID" value="KAG8464160.1"/>
    <property type="molecule type" value="Genomic_DNA"/>
</dbReference>
<reference evidence="5" key="1">
    <citation type="submission" date="2021-05" db="EMBL/GenBank/DDBJ databases">
        <title>The genome of the haptophyte Pavlova lutheri (Diacronema luteri, Pavlovales) - a model for lipid biosynthesis in eukaryotic algae.</title>
        <authorList>
            <person name="Hulatt C.J."/>
            <person name="Posewitz M.C."/>
        </authorList>
    </citation>
    <scope>NUCLEOTIDE SEQUENCE</scope>
    <source>
        <strain evidence="5">NIVA-4/92</strain>
    </source>
</reference>
<evidence type="ECO:0000256" key="3">
    <source>
        <dbReference type="ARBA" id="ARBA00022679"/>
    </source>
</evidence>
<evidence type="ECO:0000256" key="2">
    <source>
        <dbReference type="ARBA" id="ARBA00022603"/>
    </source>
</evidence>
<dbReference type="PANTHER" id="PTHR12176">
    <property type="entry name" value="SAM-DEPENDENT METHYLTRANSFERASE SUPERFAMILY PROTEIN"/>
    <property type="match status" value="1"/>
</dbReference>
<dbReference type="AlphaFoldDB" id="A0A8J5XIX9"/>
<protein>
    <recommendedName>
        <fullName evidence="4">Methyltransferase type 11 domain-containing protein</fullName>
    </recommendedName>
</protein>
<dbReference type="CDD" id="cd02440">
    <property type="entry name" value="AdoMet_MTases"/>
    <property type="match status" value="1"/>
</dbReference>
<gene>
    <name evidence="5" type="ORF">KFE25_003223</name>
</gene>
<dbReference type="InterPro" id="IPR029063">
    <property type="entry name" value="SAM-dependent_MTases_sf"/>
</dbReference>
<organism evidence="5 6">
    <name type="scientific">Diacronema lutheri</name>
    <name type="common">Unicellular marine alga</name>
    <name type="synonym">Monochrysis lutheri</name>
    <dbReference type="NCBI Taxonomy" id="2081491"/>
    <lineage>
        <taxon>Eukaryota</taxon>
        <taxon>Haptista</taxon>
        <taxon>Haptophyta</taxon>
        <taxon>Pavlovophyceae</taxon>
        <taxon>Pavlovales</taxon>
        <taxon>Pavlovaceae</taxon>
        <taxon>Diacronema</taxon>
    </lineage>
</organism>
<dbReference type="GO" id="GO:0008757">
    <property type="term" value="F:S-adenosylmethionine-dependent methyltransferase activity"/>
    <property type="evidence" value="ECO:0007669"/>
    <property type="project" value="InterPro"/>
</dbReference>
<comment type="caution">
    <text evidence="5">The sequence shown here is derived from an EMBL/GenBank/DDBJ whole genome shotgun (WGS) entry which is preliminary data.</text>
</comment>
<name>A0A8J5XIX9_DIALT</name>
<keyword evidence="2" id="KW-0489">Methyltransferase</keyword>
<dbReference type="Gene3D" id="3.40.50.150">
    <property type="entry name" value="Vaccinia Virus protein VP39"/>
    <property type="match status" value="1"/>
</dbReference>
<evidence type="ECO:0000313" key="5">
    <source>
        <dbReference type="EMBL" id="KAG8464160.1"/>
    </source>
</evidence>
<dbReference type="GO" id="GO:0032259">
    <property type="term" value="P:methylation"/>
    <property type="evidence" value="ECO:0007669"/>
    <property type="project" value="UniProtKB-KW"/>
</dbReference>
<keyword evidence="6" id="KW-1185">Reference proteome</keyword>
<dbReference type="OrthoDB" id="411785at2759"/>
<accession>A0A8J5XIX9</accession>
<dbReference type="SUPFAM" id="SSF53335">
    <property type="entry name" value="S-adenosyl-L-methionine-dependent methyltransferases"/>
    <property type="match status" value="1"/>
</dbReference>
<keyword evidence="3" id="KW-0808">Transferase</keyword>
<sequence length="231" mass="24055">MGAGWRRARPAFDSAAFWDARYARSAAPFEWYVPAPPHALLRALGAHARGARCLDVGCGTSALGEALEARGFDVEYVDFSAEAISQCVARRPDAAARFHVADVRALPFADGRFACAVDKGCLDALAFGEAGSVGAAHALAPALAELARVLRPRGHFLSLSTDPPELRADALRAAAATARAPRWAVRWVELDAGEHDAGEAGGGCGAVEGGGGSGDGSSGYFLYALTRRDDS</sequence>
<dbReference type="OMA" id="AMKAMAP"/>
<dbReference type="Pfam" id="PF08241">
    <property type="entry name" value="Methyltransf_11"/>
    <property type="match status" value="1"/>
</dbReference>
<feature type="domain" description="Methyltransferase type 11" evidence="4">
    <location>
        <begin position="54"/>
        <end position="157"/>
    </location>
</feature>
<proteinExistence type="inferred from homology"/>
<evidence type="ECO:0000259" key="4">
    <source>
        <dbReference type="Pfam" id="PF08241"/>
    </source>
</evidence>
<dbReference type="Proteomes" id="UP000751190">
    <property type="component" value="Unassembled WGS sequence"/>
</dbReference>